<dbReference type="Gene3D" id="2.40.10.500">
    <property type="match status" value="2"/>
</dbReference>
<evidence type="ECO:0000313" key="5">
    <source>
        <dbReference type="EMBL" id="CAF1567022.1"/>
    </source>
</evidence>
<feature type="compositionally biased region" description="Polar residues" evidence="3">
    <location>
        <begin position="10"/>
        <end position="23"/>
    </location>
</feature>
<accession>A0A815Y6K0</accession>
<dbReference type="InterPro" id="IPR050952">
    <property type="entry name" value="TRIM-NHL_E3_ligases"/>
</dbReference>
<dbReference type="AlphaFoldDB" id="A0A815Y6K0"/>
<dbReference type="CDD" id="cd05819">
    <property type="entry name" value="NHL"/>
    <property type="match status" value="1"/>
</dbReference>
<reference evidence="5" key="1">
    <citation type="submission" date="2021-02" db="EMBL/GenBank/DDBJ databases">
        <authorList>
            <person name="Nowell W R."/>
        </authorList>
    </citation>
    <scope>NUCLEOTIDE SEQUENCE</scope>
</reference>
<gene>
    <name evidence="5" type="ORF">XAT740_LOCUS44113</name>
</gene>
<dbReference type="PANTHER" id="PTHR24104">
    <property type="entry name" value="E3 UBIQUITIN-PROTEIN LIGASE NHLRC1-RELATED"/>
    <property type="match status" value="1"/>
</dbReference>
<feature type="repeat" description="NHL" evidence="2">
    <location>
        <begin position="601"/>
        <end position="637"/>
    </location>
</feature>
<keyword evidence="6" id="KW-1185">Reference proteome</keyword>
<dbReference type="SUPFAM" id="SSF141571">
    <property type="entry name" value="Pentapeptide repeat-like"/>
    <property type="match status" value="2"/>
</dbReference>
<comment type="caution">
    <text evidence="5">The sequence shown here is derived from an EMBL/GenBank/DDBJ whole genome shotgun (WGS) entry which is preliminary data.</text>
</comment>
<protein>
    <submittedName>
        <fullName evidence="5">Uncharacterized protein</fullName>
    </submittedName>
</protein>
<dbReference type="GO" id="GO:0008270">
    <property type="term" value="F:zinc ion binding"/>
    <property type="evidence" value="ECO:0007669"/>
    <property type="project" value="UniProtKB-KW"/>
</dbReference>
<keyword evidence="4" id="KW-0812">Transmembrane</keyword>
<dbReference type="PROSITE" id="PS51125">
    <property type="entry name" value="NHL"/>
    <property type="match status" value="2"/>
</dbReference>
<dbReference type="Gene3D" id="2.160.20.80">
    <property type="entry name" value="E3 ubiquitin-protein ligase SopA"/>
    <property type="match status" value="2"/>
</dbReference>
<keyword evidence="1" id="KW-0677">Repeat</keyword>
<evidence type="ECO:0000256" key="4">
    <source>
        <dbReference type="SAM" id="Phobius"/>
    </source>
</evidence>
<keyword evidence="4" id="KW-0472">Membrane</keyword>
<name>A0A815Y6K0_ADIRI</name>
<feature type="repeat" description="NHL" evidence="2">
    <location>
        <begin position="790"/>
        <end position="829"/>
    </location>
</feature>
<dbReference type="SUPFAM" id="SSF101898">
    <property type="entry name" value="NHL repeat"/>
    <property type="match status" value="1"/>
</dbReference>
<feature type="transmembrane region" description="Helical" evidence="4">
    <location>
        <begin position="36"/>
        <end position="55"/>
    </location>
</feature>
<dbReference type="InterPro" id="IPR001258">
    <property type="entry name" value="NHL_repeat"/>
</dbReference>
<dbReference type="Proteomes" id="UP000663828">
    <property type="component" value="Unassembled WGS sequence"/>
</dbReference>
<sequence length="1120" mass="126131">MEEIPESDAPSETRSNQFSSHNSSCRNGKLVHILKFIFSLLVPIVLAIFTIVVTVQQQSIANQQRSEDKQTAMQQRQLERHLADDKYQNDIFEAYIKDTGDLLEATHGHLTSSSTIASLIRAKTLNVLRHLETHRIARIIFFLYEANQLSTVHQHAALDLSTAELSHINFSHFAMHRKTLDQLSLTGVIFNNVTFTNVRMTNTNFSDTRFENVDFSHTVMDGSDFSFARLVNVTFSYATLRNVNFSYSEMENVQFVSTRLRMTNFSFTSLSHISFSNSSMVEVTFSSAVLHHLTYSLANVRKADFSATLATNLSFSSTILTATNFANANLSNTTFQRAQCIGAHFVQAILSSCDLSVANAKAVMFVRADLFDVNFTLTNLHKSDFMGSNATIDMLKQALTVHDARFSNGTLLHDVNLISDGRARCHGSLTDHWTLESGNISIIMWNTHENHCYFALQSSNSTGVMIQNIVSSKIWNETTGKRGKRLVLNGNVSVGVWIEVRGLTEEGHVVDEQVLHWNDTSVSLSLDDAMESVKVSVIFSGVIIGDDGNGGEMEERWCDAVEAYMDYDNDLEDWQISLPNIAYNARWERNGKTIAGGNGLGSNTNQLSGPYGLCFDDLRDLYVADYNNHRVLKFRSNVTYGQIVAGGKGRGNRFDQLNRPMDLLIDKETDTLIICDSHNRRVMQWPRINGKSGERIVDKIYCRGLALDAQRFLYVSDGIRNLVRQYRLGKLDGMIVAGGYGSGDKLNQLNSPTGIFIDRQQSIYISDSFNHRIVKWAKGAKEGIVVAGGHGNGTNLTQLNNPRQVIVDQNGTIYVADHGNQRIMRFEAGVAEGSVIVGDKGFGNSSDQFRYPTGLCFDGNGYKVYVLPIPKSEKPKLTLSVPEKPMPQVDNVENYVLVWLDQSNGGKGKSGEESKRQLQQVVNCVKIFLDPKTCHEFMSNVKDVKIFVIVSGAVEEDFVSSIHDEKQLESIYVYSPGKVQESWFSEYQEITGIYTTIHALCEQLSKDVTRLDRTLLGFEMMERSKSKNGSDASQQEASFMYDQLFRDIVLSVTDEDMQDMYDFCQTRYHGNNNELSNLKDLKTTYSADTSIYWYTRDSFLYRMLNKALRTHDYDTLYTLR</sequence>
<dbReference type="Gene3D" id="2.120.10.30">
    <property type="entry name" value="TolB, C-terminal domain"/>
    <property type="match status" value="1"/>
</dbReference>
<organism evidence="5 6">
    <name type="scientific">Adineta ricciae</name>
    <name type="common">Rotifer</name>
    <dbReference type="NCBI Taxonomy" id="249248"/>
    <lineage>
        <taxon>Eukaryota</taxon>
        <taxon>Metazoa</taxon>
        <taxon>Spiralia</taxon>
        <taxon>Gnathifera</taxon>
        <taxon>Rotifera</taxon>
        <taxon>Eurotatoria</taxon>
        <taxon>Bdelloidea</taxon>
        <taxon>Adinetida</taxon>
        <taxon>Adinetidae</taxon>
        <taxon>Adineta</taxon>
    </lineage>
</organism>
<dbReference type="PANTHER" id="PTHR24104:SF25">
    <property type="entry name" value="PROTEIN LIN-41"/>
    <property type="match status" value="1"/>
</dbReference>
<proteinExistence type="predicted"/>
<dbReference type="InterPro" id="IPR011042">
    <property type="entry name" value="6-blade_b-propeller_TolB-like"/>
</dbReference>
<dbReference type="InterPro" id="IPR001646">
    <property type="entry name" value="5peptide_repeat"/>
</dbReference>
<keyword evidence="4" id="KW-1133">Transmembrane helix</keyword>
<evidence type="ECO:0000313" key="6">
    <source>
        <dbReference type="Proteomes" id="UP000663828"/>
    </source>
</evidence>
<evidence type="ECO:0000256" key="2">
    <source>
        <dbReference type="PROSITE-ProRule" id="PRU00504"/>
    </source>
</evidence>
<dbReference type="Pfam" id="PF01436">
    <property type="entry name" value="NHL"/>
    <property type="match status" value="1"/>
</dbReference>
<evidence type="ECO:0000256" key="1">
    <source>
        <dbReference type="ARBA" id="ARBA00022737"/>
    </source>
</evidence>
<dbReference type="EMBL" id="CAJNOR010005546">
    <property type="protein sequence ID" value="CAF1567022.1"/>
    <property type="molecule type" value="Genomic_DNA"/>
</dbReference>
<feature type="region of interest" description="Disordered" evidence="3">
    <location>
        <begin position="1"/>
        <end position="23"/>
    </location>
</feature>
<dbReference type="Pfam" id="PF00805">
    <property type="entry name" value="Pentapeptide"/>
    <property type="match status" value="2"/>
</dbReference>
<evidence type="ECO:0000256" key="3">
    <source>
        <dbReference type="SAM" id="MobiDB-lite"/>
    </source>
</evidence>
<feature type="non-terminal residue" evidence="5">
    <location>
        <position position="1"/>
    </location>
</feature>
<dbReference type="Pfam" id="PF13599">
    <property type="entry name" value="Pentapeptide_4"/>
    <property type="match status" value="1"/>
</dbReference>